<comment type="subcellular location">
    <subcellularLocation>
        <location evidence="1">Cell inner membrane</location>
        <topology evidence="1">Multi-pass membrane protein</topology>
    </subcellularLocation>
</comment>
<evidence type="ECO:0000256" key="8">
    <source>
        <dbReference type="ARBA" id="ARBA00023136"/>
    </source>
</evidence>
<keyword evidence="12" id="KW-1185">Reference proteome</keyword>
<dbReference type="GO" id="GO:0005886">
    <property type="term" value="C:plasma membrane"/>
    <property type="evidence" value="ECO:0007669"/>
    <property type="project" value="UniProtKB-SubCell"/>
</dbReference>
<keyword evidence="5" id="KW-1003">Cell membrane</keyword>
<evidence type="ECO:0000256" key="6">
    <source>
        <dbReference type="ARBA" id="ARBA00022692"/>
    </source>
</evidence>
<evidence type="ECO:0000256" key="9">
    <source>
        <dbReference type="ARBA" id="ARBA00023251"/>
    </source>
</evidence>
<protein>
    <recommendedName>
        <fullName evidence="3">Multidrug export protein MepA</fullName>
    </recommendedName>
</protein>
<dbReference type="Proteomes" id="UP000051913">
    <property type="component" value="Unassembled WGS sequence"/>
</dbReference>
<dbReference type="PIRSF" id="PIRSF006603">
    <property type="entry name" value="DinF"/>
    <property type="match status" value="1"/>
</dbReference>
<dbReference type="InterPro" id="IPR048279">
    <property type="entry name" value="MdtK-like"/>
</dbReference>
<keyword evidence="9" id="KW-0046">Antibiotic resistance</keyword>
<name>A0A0R3LVQ6_9BRAD</name>
<dbReference type="InterPro" id="IPR045070">
    <property type="entry name" value="MATE_MepA-like"/>
</dbReference>
<dbReference type="GO" id="GO:0042910">
    <property type="term" value="F:xenobiotic transmembrane transporter activity"/>
    <property type="evidence" value="ECO:0007669"/>
    <property type="project" value="InterPro"/>
</dbReference>
<dbReference type="InterPro" id="IPR002528">
    <property type="entry name" value="MATE_fam"/>
</dbReference>
<dbReference type="EMBL" id="LLXX01000074">
    <property type="protein sequence ID" value="KRR08800.1"/>
    <property type="molecule type" value="Genomic_DNA"/>
</dbReference>
<organism evidence="11 12">
    <name type="scientific">Bradyrhizobium valentinum</name>
    <dbReference type="NCBI Taxonomy" id="1518501"/>
    <lineage>
        <taxon>Bacteria</taxon>
        <taxon>Pseudomonadati</taxon>
        <taxon>Pseudomonadota</taxon>
        <taxon>Alphaproteobacteria</taxon>
        <taxon>Hyphomicrobiales</taxon>
        <taxon>Nitrobacteraceae</taxon>
        <taxon>Bradyrhizobium</taxon>
    </lineage>
</organism>
<keyword evidence="7 10" id="KW-1133">Transmembrane helix</keyword>
<evidence type="ECO:0000256" key="5">
    <source>
        <dbReference type="ARBA" id="ARBA00022475"/>
    </source>
</evidence>
<reference evidence="11 12" key="1">
    <citation type="submission" date="2014-03" db="EMBL/GenBank/DDBJ databases">
        <title>Bradyrhizobium valentinum sp. nov., isolated from effective nodules of Lupinus mariae-josephae, a lupine endemic of basic-lime soils in Eastern Spain.</title>
        <authorList>
            <person name="Duran D."/>
            <person name="Rey L."/>
            <person name="Navarro A."/>
            <person name="Busquets A."/>
            <person name="Imperial J."/>
            <person name="Ruiz-Argueso T."/>
        </authorList>
    </citation>
    <scope>NUCLEOTIDE SEQUENCE [LARGE SCALE GENOMIC DNA]</scope>
    <source>
        <strain evidence="11 12">LmjM3</strain>
    </source>
</reference>
<evidence type="ECO:0000256" key="7">
    <source>
        <dbReference type="ARBA" id="ARBA00022989"/>
    </source>
</evidence>
<feature type="transmembrane region" description="Helical" evidence="10">
    <location>
        <begin position="434"/>
        <end position="457"/>
    </location>
</feature>
<dbReference type="AlphaFoldDB" id="A0A0R3LVQ6"/>
<dbReference type="PANTHER" id="PTHR43549:SF2">
    <property type="entry name" value="MULTIDRUG RESISTANCE PROTEIN NORM-RELATED"/>
    <property type="match status" value="1"/>
</dbReference>
<evidence type="ECO:0000256" key="3">
    <source>
        <dbReference type="ARBA" id="ARBA00022106"/>
    </source>
</evidence>
<feature type="transmembrane region" description="Helical" evidence="10">
    <location>
        <begin position="335"/>
        <end position="359"/>
    </location>
</feature>
<evidence type="ECO:0000256" key="2">
    <source>
        <dbReference type="ARBA" id="ARBA00008417"/>
    </source>
</evidence>
<dbReference type="InterPro" id="IPR052031">
    <property type="entry name" value="Membrane_Transporter-Flippase"/>
</dbReference>
<comment type="similarity">
    <text evidence="2">Belongs to the multi antimicrobial extrusion (MATE) (TC 2.A.66.1) family. MepA subfamily.</text>
</comment>
<dbReference type="NCBIfam" id="TIGR00797">
    <property type="entry name" value="matE"/>
    <property type="match status" value="1"/>
</dbReference>
<dbReference type="RefSeq" id="WP_057850469.1">
    <property type="nucleotide sequence ID" value="NZ_LLXX01000074.1"/>
</dbReference>
<keyword evidence="4" id="KW-0813">Transport</keyword>
<feature type="transmembrane region" description="Helical" evidence="10">
    <location>
        <begin position="404"/>
        <end position="428"/>
    </location>
</feature>
<feature type="transmembrane region" description="Helical" evidence="10">
    <location>
        <begin position="256"/>
        <end position="282"/>
    </location>
</feature>
<keyword evidence="6 10" id="KW-0812">Transmembrane</keyword>
<evidence type="ECO:0000256" key="4">
    <source>
        <dbReference type="ARBA" id="ARBA00022448"/>
    </source>
</evidence>
<evidence type="ECO:0000256" key="1">
    <source>
        <dbReference type="ARBA" id="ARBA00004429"/>
    </source>
</evidence>
<feature type="transmembrane region" description="Helical" evidence="10">
    <location>
        <begin position="212"/>
        <end position="235"/>
    </location>
</feature>
<dbReference type="PANTHER" id="PTHR43549">
    <property type="entry name" value="MULTIDRUG RESISTANCE PROTEIN YPNP-RELATED"/>
    <property type="match status" value="1"/>
</dbReference>
<feature type="transmembrane region" description="Helical" evidence="10">
    <location>
        <begin position="154"/>
        <end position="174"/>
    </location>
</feature>
<dbReference type="CDD" id="cd13143">
    <property type="entry name" value="MATE_MepA_like"/>
    <property type="match status" value="1"/>
</dbReference>
<feature type="transmembrane region" description="Helical" evidence="10">
    <location>
        <begin position="186"/>
        <end position="206"/>
    </location>
</feature>
<dbReference type="GO" id="GO:0046677">
    <property type="term" value="P:response to antibiotic"/>
    <property type="evidence" value="ECO:0007669"/>
    <property type="project" value="UniProtKB-KW"/>
</dbReference>
<accession>A0A0R3LVQ6</accession>
<keyword evidence="8 10" id="KW-0472">Membrane</keyword>
<dbReference type="Pfam" id="PF01554">
    <property type="entry name" value="MatE"/>
    <property type="match status" value="2"/>
</dbReference>
<evidence type="ECO:0000256" key="10">
    <source>
        <dbReference type="SAM" id="Phobius"/>
    </source>
</evidence>
<evidence type="ECO:0000313" key="11">
    <source>
        <dbReference type="EMBL" id="KRR08800.1"/>
    </source>
</evidence>
<gene>
    <name evidence="11" type="ORF">CP49_29755</name>
</gene>
<proteinExistence type="inferred from homology"/>
<dbReference type="STRING" id="1518501.CQ10_35540"/>
<comment type="caution">
    <text evidence="11">The sequence shown here is derived from an EMBL/GenBank/DDBJ whole genome shotgun (WGS) entry which is preliminary data.</text>
</comment>
<sequence>MNEPDAEFAVEGDRDVLPKKKQHIDLSDPNLSSLILRLAIPSVVGLSINALQQAVNAIFVGALGAQAIAAVSMTLPIVILLAAAGQGIGVGTASLISRQLGAGEHLEASRGASTALALAAPIGITFTVALLLNLRGIFVTLGATPTIMPVALDYAETLLFGYTLMLLNIVNGFIVRAEGNTRFSMWTMITAFILNAVLDPVFIFLLDLGVRGAALATLVSQIAAISLYIAYFTKLRGIVLVRISHISLRADRIRQLALIGAPATMTSILSAIAVMLLYWAAAPFGDDSIAAVGIAVRILTIGALPITGFCIGSQAVLGFGWGARDFARVLKAAKFILSMTIALAVAYSAAVVIFARPLVRLFSDSDKVTEIAVSTCIVFHLFFGLFGIESFVTTMLQSFGRARLSAVVSLARQGFLFIPAVLLFPVVWGFSGLLASQAIAELGAGMIALFVMFHQFAELRRALRHRNFKSDRARGLT</sequence>
<feature type="transmembrane region" description="Helical" evidence="10">
    <location>
        <begin position="371"/>
        <end position="392"/>
    </location>
</feature>
<feature type="transmembrane region" description="Helical" evidence="10">
    <location>
        <begin position="294"/>
        <end position="323"/>
    </location>
</feature>
<dbReference type="GO" id="GO:0015297">
    <property type="term" value="F:antiporter activity"/>
    <property type="evidence" value="ECO:0007669"/>
    <property type="project" value="InterPro"/>
</dbReference>
<feature type="transmembrane region" description="Helical" evidence="10">
    <location>
        <begin position="115"/>
        <end position="134"/>
    </location>
</feature>
<evidence type="ECO:0000313" key="12">
    <source>
        <dbReference type="Proteomes" id="UP000051913"/>
    </source>
</evidence>